<dbReference type="OrthoDB" id="3698205at2"/>
<dbReference type="GO" id="GO:0003796">
    <property type="term" value="F:lysozyme activity"/>
    <property type="evidence" value="ECO:0007669"/>
    <property type="project" value="InterPro"/>
</dbReference>
<dbReference type="InterPro" id="IPR017853">
    <property type="entry name" value="GH"/>
</dbReference>
<dbReference type="PANTHER" id="PTHR34135:SF2">
    <property type="entry name" value="LYSOZYME"/>
    <property type="match status" value="1"/>
</dbReference>
<dbReference type="EMBL" id="VUOB01000022">
    <property type="protein sequence ID" value="KAA2262351.1"/>
    <property type="molecule type" value="Genomic_DNA"/>
</dbReference>
<comment type="caution">
    <text evidence="4">The sequence shown here is derived from an EMBL/GenBank/DDBJ whole genome shotgun (WGS) entry which is preliminary data.</text>
</comment>
<dbReference type="InterPro" id="IPR002053">
    <property type="entry name" value="Glyco_hydro_25"/>
</dbReference>
<proteinExistence type="inferred from homology"/>
<dbReference type="Gene3D" id="3.20.20.80">
    <property type="entry name" value="Glycosidases"/>
    <property type="match status" value="1"/>
</dbReference>
<dbReference type="GO" id="GO:0016052">
    <property type="term" value="P:carbohydrate catabolic process"/>
    <property type="evidence" value="ECO:0007669"/>
    <property type="project" value="TreeGrafter"/>
</dbReference>
<reference evidence="4 5" key="1">
    <citation type="submission" date="2019-09" db="EMBL/GenBank/DDBJ databases">
        <title>Goodfellowia gen. nov., a new genus of the Pseudonocardineae related to Actinoalloteichus, containing Goodfellowia coeruleoviolacea gen. nov., comb. nov. gen. nov., comb. nov.</title>
        <authorList>
            <person name="Labeda D."/>
        </authorList>
    </citation>
    <scope>NUCLEOTIDE SEQUENCE [LARGE SCALE GENOMIC DNA]</scope>
    <source>
        <strain evidence="4 5">AN110305</strain>
    </source>
</reference>
<dbReference type="InterPro" id="IPR018077">
    <property type="entry name" value="Glyco_hydro_fam25_subgr"/>
</dbReference>
<keyword evidence="2" id="KW-0378">Hydrolase</keyword>
<dbReference type="SMART" id="SM00641">
    <property type="entry name" value="Glyco_25"/>
    <property type="match status" value="1"/>
</dbReference>
<evidence type="ECO:0000313" key="4">
    <source>
        <dbReference type="EMBL" id="KAA2262351.1"/>
    </source>
</evidence>
<keyword evidence="3" id="KW-0326">Glycosidase</keyword>
<dbReference type="RefSeq" id="WP_149849934.1">
    <property type="nucleotide sequence ID" value="NZ_VUOB01000022.1"/>
</dbReference>
<evidence type="ECO:0000256" key="3">
    <source>
        <dbReference type="ARBA" id="ARBA00023295"/>
    </source>
</evidence>
<name>A0A5B2XHI6_9PSEU</name>
<dbReference type="Pfam" id="PF01183">
    <property type="entry name" value="Glyco_hydro_25"/>
    <property type="match status" value="1"/>
</dbReference>
<dbReference type="Proteomes" id="UP000323454">
    <property type="component" value="Unassembled WGS sequence"/>
</dbReference>
<reference evidence="4 5" key="2">
    <citation type="submission" date="2019-09" db="EMBL/GenBank/DDBJ databases">
        <authorList>
            <person name="Jin C."/>
        </authorList>
    </citation>
    <scope>NUCLEOTIDE SEQUENCE [LARGE SCALE GENOMIC DNA]</scope>
    <source>
        <strain evidence="4 5">AN110305</strain>
    </source>
</reference>
<keyword evidence="5" id="KW-1185">Reference proteome</keyword>
<dbReference type="GO" id="GO:0009253">
    <property type="term" value="P:peptidoglycan catabolic process"/>
    <property type="evidence" value="ECO:0007669"/>
    <property type="project" value="InterPro"/>
</dbReference>
<organism evidence="4 5">
    <name type="scientific">Solihabitans fulvus</name>
    <dbReference type="NCBI Taxonomy" id="1892852"/>
    <lineage>
        <taxon>Bacteria</taxon>
        <taxon>Bacillati</taxon>
        <taxon>Actinomycetota</taxon>
        <taxon>Actinomycetes</taxon>
        <taxon>Pseudonocardiales</taxon>
        <taxon>Pseudonocardiaceae</taxon>
        <taxon>Solihabitans</taxon>
    </lineage>
</organism>
<evidence type="ECO:0000256" key="2">
    <source>
        <dbReference type="ARBA" id="ARBA00022801"/>
    </source>
</evidence>
<comment type="similarity">
    <text evidence="1">Belongs to the glycosyl hydrolase 25 family.</text>
</comment>
<protein>
    <recommendedName>
        <fullName evidence="6">Lysozyme</fullName>
    </recommendedName>
</protein>
<sequence length="229" mass="25260">MARRWLLVAGVAMVLAAVAGVWWLAHPTKPSKGWPALRSGERYGIDVSAHQGDIDWPKVAADDVSFAYVKATEGEDFLDRTFANNWAGVGRAGLPRGAYHFFSLCSAGEPQAKFFLDTAPPDPTALPPALDLELAGNCAARPERAVIQREIAAFLDKVEAAWSRKVVLYVGDDFDVMYPVRQPLARPLWYLRAEARPDVDWLIWQLHGNAHVAGITGEVDLDVLRDQGR</sequence>
<evidence type="ECO:0000313" key="5">
    <source>
        <dbReference type="Proteomes" id="UP000323454"/>
    </source>
</evidence>
<evidence type="ECO:0000256" key="1">
    <source>
        <dbReference type="ARBA" id="ARBA00010646"/>
    </source>
</evidence>
<evidence type="ECO:0008006" key="6">
    <source>
        <dbReference type="Google" id="ProtNLM"/>
    </source>
</evidence>
<dbReference type="AlphaFoldDB" id="A0A5B2XHI6"/>
<gene>
    <name evidence="4" type="ORF">F0L68_13865</name>
</gene>
<dbReference type="GO" id="GO:0016998">
    <property type="term" value="P:cell wall macromolecule catabolic process"/>
    <property type="evidence" value="ECO:0007669"/>
    <property type="project" value="InterPro"/>
</dbReference>
<dbReference type="PANTHER" id="PTHR34135">
    <property type="entry name" value="LYSOZYME"/>
    <property type="match status" value="1"/>
</dbReference>
<dbReference type="SUPFAM" id="SSF51445">
    <property type="entry name" value="(Trans)glycosidases"/>
    <property type="match status" value="1"/>
</dbReference>
<accession>A0A5B2XHI6</accession>
<dbReference type="PROSITE" id="PS51904">
    <property type="entry name" value="GLYCOSYL_HYDROL_F25_2"/>
    <property type="match status" value="1"/>
</dbReference>